<reference evidence="4" key="1">
    <citation type="submission" date="2009-02" db="EMBL/GenBank/DDBJ databases">
        <title>Full length sequence-verified cDNA sequences from Sitka spruce (Picea sitchensis).</title>
        <authorList>
            <person name="Reid K.E."/>
            <person name="Liao N."/>
            <person name="Ralph S."/>
            <person name="Kolosova N."/>
            <person name="Oddy C."/>
            <person name="Moore R."/>
            <person name="Mayo M."/>
            <person name="Wagner S."/>
            <person name="King J."/>
            <person name="Yanchuk A."/>
            <person name="Holt R."/>
            <person name="Jones S."/>
            <person name="Marra M."/>
            <person name="Ritland C.E."/>
            <person name="Ritland K."/>
            <person name="Bohlmann J."/>
        </authorList>
    </citation>
    <scope>NUCLEOTIDE SEQUENCE</scope>
    <source>
        <tissue evidence="4">Bark</tissue>
    </source>
</reference>
<proteinExistence type="evidence at transcript level"/>
<accession>C0PTD7</accession>
<dbReference type="SUPFAM" id="SSF49879">
    <property type="entry name" value="SMAD/FHA domain"/>
    <property type="match status" value="1"/>
</dbReference>
<dbReference type="InterPro" id="IPR008984">
    <property type="entry name" value="SMAD_FHA_dom_sf"/>
</dbReference>
<dbReference type="PROSITE" id="PS50006">
    <property type="entry name" value="FHA_DOMAIN"/>
    <property type="match status" value="1"/>
</dbReference>
<organism evidence="4">
    <name type="scientific">Picea sitchensis</name>
    <name type="common">Sitka spruce</name>
    <name type="synonym">Pinus sitchensis</name>
    <dbReference type="NCBI Taxonomy" id="3332"/>
    <lineage>
        <taxon>Eukaryota</taxon>
        <taxon>Viridiplantae</taxon>
        <taxon>Streptophyta</taxon>
        <taxon>Embryophyta</taxon>
        <taxon>Tracheophyta</taxon>
        <taxon>Spermatophyta</taxon>
        <taxon>Pinopsida</taxon>
        <taxon>Pinidae</taxon>
        <taxon>Conifers I</taxon>
        <taxon>Pinales</taxon>
        <taxon>Pinaceae</taxon>
        <taxon>Picea</taxon>
    </lineage>
</organism>
<feature type="compositionally biased region" description="Low complexity" evidence="1">
    <location>
        <begin position="71"/>
        <end position="80"/>
    </location>
</feature>
<feature type="region of interest" description="Disordered" evidence="1">
    <location>
        <begin position="69"/>
        <end position="89"/>
    </location>
</feature>
<evidence type="ECO:0000313" key="4">
    <source>
        <dbReference type="EMBL" id="ACN41077.1"/>
    </source>
</evidence>
<dbReference type="InterPro" id="IPR001763">
    <property type="entry name" value="Rhodanese-like_dom"/>
</dbReference>
<dbReference type="InterPro" id="IPR050923">
    <property type="entry name" value="Cell_Proc_Reg/RNA_Proc"/>
</dbReference>
<dbReference type="PANTHER" id="PTHR23308">
    <property type="entry name" value="NUCLEAR INHIBITOR OF PROTEIN PHOSPHATASE-1"/>
    <property type="match status" value="1"/>
</dbReference>
<sequence>MEKVYNSLANNPRLLVLDSRSLQSYNAGHIKGSFCVTLSSDGKSLQKLAGSPWSSKCWWDRDVLLITSTASPSPSQSPSSSKKKKRRLEEKSSDADVVLQFLSKEGLVKSLLILGGDDTATTIIAALRNIPMSGTAPRSTDLLSLLSEIRNGNESGAKIGKSQLGMLRRTHFPLLQSSIHFLLQNHIKQSWFPDIHQRYLKERRNQVNPNRGFISALHQYQKDLLCLPDKATLNSATQVCSAFKAKNNTGSVHESQIEIQKDGSCLGFITLLAGRPTIFGRASSCDVVLDHASISRQHAKMEVVGNTLILTDLRSCHGTFLNGKLLESGQKIVLIDLDDVRFGASTRSYILRKRGY</sequence>
<name>C0PTD7_PICSI</name>
<dbReference type="SMART" id="SM00240">
    <property type="entry name" value="FHA"/>
    <property type="match status" value="1"/>
</dbReference>
<dbReference type="OMA" id="HIKQSWF"/>
<dbReference type="Pfam" id="PF00581">
    <property type="entry name" value="Rhodanese"/>
    <property type="match status" value="1"/>
</dbReference>
<evidence type="ECO:0000259" key="2">
    <source>
        <dbReference type="PROSITE" id="PS50006"/>
    </source>
</evidence>
<dbReference type="Gene3D" id="3.40.250.10">
    <property type="entry name" value="Rhodanese-like domain"/>
    <property type="match status" value="1"/>
</dbReference>
<evidence type="ECO:0000256" key="1">
    <source>
        <dbReference type="SAM" id="MobiDB-lite"/>
    </source>
</evidence>
<dbReference type="SUPFAM" id="SSF52821">
    <property type="entry name" value="Rhodanese/Cell cycle control phosphatase"/>
    <property type="match status" value="1"/>
</dbReference>
<evidence type="ECO:0000259" key="3">
    <source>
        <dbReference type="PROSITE" id="PS50206"/>
    </source>
</evidence>
<feature type="domain" description="Rhodanese" evidence="3">
    <location>
        <begin position="10"/>
        <end position="36"/>
    </location>
</feature>
<dbReference type="PROSITE" id="PS50206">
    <property type="entry name" value="RHODANESE_3"/>
    <property type="match status" value="1"/>
</dbReference>
<feature type="domain" description="FHA" evidence="2">
    <location>
        <begin position="277"/>
        <end position="326"/>
    </location>
</feature>
<dbReference type="Pfam" id="PF00498">
    <property type="entry name" value="FHA"/>
    <property type="match status" value="1"/>
</dbReference>
<protein>
    <submittedName>
        <fullName evidence="4">Uncharacterized protein</fullName>
    </submittedName>
</protein>
<dbReference type="EMBL" id="BT071626">
    <property type="protein sequence ID" value="ACN41077.1"/>
    <property type="molecule type" value="mRNA"/>
</dbReference>
<dbReference type="AlphaFoldDB" id="C0PTD7"/>
<dbReference type="InterPro" id="IPR000253">
    <property type="entry name" value="FHA_dom"/>
</dbReference>
<dbReference type="Gene3D" id="2.60.200.20">
    <property type="match status" value="1"/>
</dbReference>
<dbReference type="InterPro" id="IPR036873">
    <property type="entry name" value="Rhodanese-like_dom_sf"/>
</dbReference>